<sequence>MKELSAYQKKQVQEMTKRVLRAVIYCRVSTDKQEQDGESLEYQEEKCLQYAALHGIEVILVLKETKSGYIHYSLREKLTVARQMLRDGLADMIIVWDLRRFSRNFVHSAMIFEEIESHGGEIVSVSENIDNSLTGRLIRSILAWSAESEREKIVEYANRHWKGRFEQGLPIGTGRAPYGWDWKDEDKTAYIINKEETGVRLSIAEMFLEEDMSLRAIAHHLTEAGITTPTKLRGVNKKESFWRASTVYMFLADPVNIGVITIARSVTVTGPDGRSKRIANENAKVVPGGIPAIMTVERYELILAKLATNQATKSHLHKNEEDFLLKGHIFCKTCNYSMVGKNCKSQNTSYPFYLCHKISNKYDACPDMPEIRTDKVNQLVWEDCCRVFERLELIREVIEQNIDASVQALLEDTKGRSLMKELEDDISYALTERDKHPRNSYYYTLIDQDVMHKQEQLARHQKEYAASRDVLKLSATYRESILGFLSFLSTMRGRYHEASFSEKRHALDVLGVQVFICPDKEPVIAPVETDVEWLTVREAARLAGIKRGTLRRHVESGNIRSERRNIPQLAIHRDELKRFFSSMGWERDLKGYDDEWMTVNQLTVRNITNWHTIHRALDRGTLQAGEREVMHTCIHRDELNRFLRESPVRPRPTLEEIQGRIEVTYSPMFVSQEKMRESMVVQNGAGVQAF</sequence>
<dbReference type="Gene3D" id="3.40.50.1390">
    <property type="entry name" value="Resolvase, N-terminal catalytic domain"/>
    <property type="match status" value="1"/>
</dbReference>
<dbReference type="Proteomes" id="UP000290365">
    <property type="component" value="Chromosome"/>
</dbReference>
<proteinExistence type="predicted"/>
<gene>
    <name evidence="8" type="ORF">EPA93_04040</name>
</gene>
<evidence type="ECO:0000256" key="4">
    <source>
        <dbReference type="PIRSR" id="PIRSR606118-50"/>
    </source>
</evidence>
<dbReference type="OrthoDB" id="165235at2"/>
<evidence type="ECO:0000259" key="6">
    <source>
        <dbReference type="PROSITE" id="PS51736"/>
    </source>
</evidence>
<dbReference type="InterPro" id="IPR006119">
    <property type="entry name" value="Resolv_N"/>
</dbReference>
<reference evidence="8 9" key="1">
    <citation type="submission" date="2019-01" db="EMBL/GenBank/DDBJ databases">
        <title>Ktedonosporobacter rubrisoli SCAWS-G2.</title>
        <authorList>
            <person name="Huang Y."/>
            <person name="Yan B."/>
        </authorList>
    </citation>
    <scope>NUCLEOTIDE SEQUENCE [LARGE SCALE GENOMIC DNA]</scope>
    <source>
        <strain evidence="8 9">SCAWS-G2</strain>
    </source>
</reference>
<dbReference type="PROSITE" id="PS51737">
    <property type="entry name" value="RECOMBINASE_DNA_BIND"/>
    <property type="match status" value="1"/>
</dbReference>
<dbReference type="Pfam" id="PF00239">
    <property type="entry name" value="Resolvase"/>
    <property type="match status" value="1"/>
</dbReference>
<dbReference type="Gene3D" id="3.90.1750.20">
    <property type="entry name" value="Putative Large Serine Recombinase, Chain B, Domain 2"/>
    <property type="match status" value="1"/>
</dbReference>
<dbReference type="SUPFAM" id="SSF53041">
    <property type="entry name" value="Resolvase-like"/>
    <property type="match status" value="1"/>
</dbReference>
<name>A0A4P6JJD3_KTERU</name>
<keyword evidence="1" id="KW-0229">DNA integration</keyword>
<dbReference type="InterPro" id="IPR011109">
    <property type="entry name" value="DNA_bind_recombinase_dom"/>
</dbReference>
<feature type="domain" description="Recombinase" evidence="7">
    <location>
        <begin position="177"/>
        <end position="312"/>
    </location>
</feature>
<dbReference type="InterPro" id="IPR050639">
    <property type="entry name" value="SSR_resolvase"/>
</dbReference>
<evidence type="ECO:0000313" key="9">
    <source>
        <dbReference type="Proteomes" id="UP000290365"/>
    </source>
</evidence>
<accession>A0A4P6JJD3</accession>
<dbReference type="InterPro" id="IPR025827">
    <property type="entry name" value="Zn_ribbon_recom_dom"/>
</dbReference>
<protein>
    <submittedName>
        <fullName evidence="8">Recombinase family protein</fullName>
    </submittedName>
</protein>
<dbReference type="PANTHER" id="PTHR30461">
    <property type="entry name" value="DNA-INVERTASE FROM LAMBDOID PROPHAGE"/>
    <property type="match status" value="1"/>
</dbReference>
<evidence type="ECO:0000256" key="2">
    <source>
        <dbReference type="ARBA" id="ARBA00023125"/>
    </source>
</evidence>
<dbReference type="InterPro" id="IPR038109">
    <property type="entry name" value="DNA_bind_recomb_sf"/>
</dbReference>
<evidence type="ECO:0000256" key="1">
    <source>
        <dbReference type="ARBA" id="ARBA00022908"/>
    </source>
</evidence>
<evidence type="ECO:0000256" key="3">
    <source>
        <dbReference type="ARBA" id="ARBA00023172"/>
    </source>
</evidence>
<evidence type="ECO:0000259" key="7">
    <source>
        <dbReference type="PROSITE" id="PS51737"/>
    </source>
</evidence>
<dbReference type="InterPro" id="IPR041657">
    <property type="entry name" value="HTH_17"/>
</dbReference>
<dbReference type="PROSITE" id="PS00397">
    <property type="entry name" value="RECOMBINASES_1"/>
    <property type="match status" value="1"/>
</dbReference>
<dbReference type="Pfam" id="PF13408">
    <property type="entry name" value="Zn_ribbon_recom"/>
    <property type="match status" value="1"/>
</dbReference>
<dbReference type="InterPro" id="IPR036162">
    <property type="entry name" value="Resolvase-like_N_sf"/>
</dbReference>
<dbReference type="GO" id="GO:0000150">
    <property type="term" value="F:DNA strand exchange activity"/>
    <property type="evidence" value="ECO:0007669"/>
    <property type="project" value="InterPro"/>
</dbReference>
<dbReference type="SMART" id="SM00857">
    <property type="entry name" value="Resolvase"/>
    <property type="match status" value="1"/>
</dbReference>
<dbReference type="KEGG" id="kbs:EPA93_04040"/>
<dbReference type="EMBL" id="CP035758">
    <property type="protein sequence ID" value="QBD75208.1"/>
    <property type="molecule type" value="Genomic_DNA"/>
</dbReference>
<evidence type="ECO:0000313" key="8">
    <source>
        <dbReference type="EMBL" id="QBD75208.1"/>
    </source>
</evidence>
<organism evidence="8 9">
    <name type="scientific">Ktedonosporobacter rubrisoli</name>
    <dbReference type="NCBI Taxonomy" id="2509675"/>
    <lineage>
        <taxon>Bacteria</taxon>
        <taxon>Bacillati</taxon>
        <taxon>Chloroflexota</taxon>
        <taxon>Ktedonobacteria</taxon>
        <taxon>Ktedonobacterales</taxon>
        <taxon>Ktedonosporobacteraceae</taxon>
        <taxon>Ktedonosporobacter</taxon>
    </lineage>
</organism>
<dbReference type="PROSITE" id="PS51736">
    <property type="entry name" value="RECOMBINASES_3"/>
    <property type="match status" value="1"/>
</dbReference>
<dbReference type="GO" id="GO:0015074">
    <property type="term" value="P:DNA integration"/>
    <property type="evidence" value="ECO:0007669"/>
    <property type="project" value="UniProtKB-KW"/>
</dbReference>
<dbReference type="GO" id="GO:0003677">
    <property type="term" value="F:DNA binding"/>
    <property type="evidence" value="ECO:0007669"/>
    <property type="project" value="UniProtKB-KW"/>
</dbReference>
<keyword evidence="3" id="KW-0233">DNA recombination</keyword>
<keyword evidence="2" id="KW-0238">DNA-binding</keyword>
<dbReference type="Pfam" id="PF07508">
    <property type="entry name" value="Recombinase"/>
    <property type="match status" value="1"/>
</dbReference>
<keyword evidence="9" id="KW-1185">Reference proteome</keyword>
<evidence type="ECO:0000256" key="5">
    <source>
        <dbReference type="PROSITE-ProRule" id="PRU10137"/>
    </source>
</evidence>
<feature type="active site" description="O-(5'-phospho-DNA)-serine intermediate" evidence="4 5">
    <location>
        <position position="29"/>
    </location>
</feature>
<feature type="domain" description="Resolvase/invertase-type recombinase catalytic" evidence="6">
    <location>
        <begin position="21"/>
        <end position="168"/>
    </location>
</feature>
<dbReference type="AlphaFoldDB" id="A0A4P6JJD3"/>
<dbReference type="InterPro" id="IPR006118">
    <property type="entry name" value="Recombinase_CS"/>
</dbReference>
<dbReference type="PANTHER" id="PTHR30461:SF23">
    <property type="entry name" value="DNA RECOMBINASE-RELATED"/>
    <property type="match status" value="1"/>
</dbReference>
<dbReference type="RefSeq" id="WP_129885807.1">
    <property type="nucleotide sequence ID" value="NZ_CP035758.1"/>
</dbReference>
<dbReference type="Pfam" id="PF12728">
    <property type="entry name" value="HTH_17"/>
    <property type="match status" value="1"/>
</dbReference>
<dbReference type="CDD" id="cd00338">
    <property type="entry name" value="Ser_Recombinase"/>
    <property type="match status" value="1"/>
</dbReference>